<protein>
    <submittedName>
        <fullName evidence="3">Phage tail assembly chaperone</fullName>
    </submittedName>
</protein>
<dbReference type="Gene3D" id="6.10.140.1310">
    <property type="match status" value="1"/>
</dbReference>
<dbReference type="InterPro" id="IPR031893">
    <property type="entry name" value="Phage_tail_APC"/>
</dbReference>
<dbReference type="Pfam" id="PF16778">
    <property type="entry name" value="Phage_tail_APC"/>
    <property type="match status" value="1"/>
</dbReference>
<dbReference type="RefSeq" id="WP_208086928.1">
    <property type="nucleotide sequence ID" value="NZ_CP086136.1"/>
</dbReference>
<evidence type="ECO:0000259" key="1">
    <source>
        <dbReference type="Pfam" id="PF16778"/>
    </source>
</evidence>
<sequence length="114" mass="12775">MRDYDSIDPKTEKIDLVLLEKVPKTEPDPDPFPMFQVRGAVARELANTDKFVLPLPDFPISEKERAAWITYRRALRDASKGNDTAAAMLAAIPSRPDGVDGFEWLRSQLSASDI</sequence>
<dbReference type="KEGG" id="bban:J4G43_027980"/>
<evidence type="ECO:0000313" key="3">
    <source>
        <dbReference type="EMBL" id="UEM08600.1"/>
    </source>
</evidence>
<evidence type="ECO:0000313" key="4">
    <source>
        <dbReference type="Proteomes" id="UP000664702"/>
    </source>
</evidence>
<dbReference type="EMBL" id="CP086136">
    <property type="protein sequence ID" value="UEM08600.1"/>
    <property type="molecule type" value="Genomic_DNA"/>
</dbReference>
<feature type="domain" description="Phage tail assembly chaperone-like" evidence="1">
    <location>
        <begin position="42"/>
        <end position="81"/>
    </location>
</feature>
<dbReference type="Proteomes" id="UP000664702">
    <property type="component" value="Chromosome"/>
</dbReference>
<accession>A0A939M8A6</accession>
<organism evidence="2">
    <name type="scientific">Bradyrhizobium barranii subsp. barranii</name>
    <dbReference type="NCBI Taxonomy" id="2823807"/>
    <lineage>
        <taxon>Bacteria</taxon>
        <taxon>Pseudomonadati</taxon>
        <taxon>Pseudomonadota</taxon>
        <taxon>Alphaproteobacteria</taxon>
        <taxon>Hyphomicrobiales</taxon>
        <taxon>Nitrobacteraceae</taxon>
        <taxon>Bradyrhizobium</taxon>
        <taxon>Bradyrhizobium barranii</taxon>
    </lineage>
</organism>
<evidence type="ECO:0000313" key="2">
    <source>
        <dbReference type="EMBL" id="MBO1864966.1"/>
    </source>
</evidence>
<name>A0A939M8A6_9BRAD</name>
<proteinExistence type="predicted"/>
<reference evidence="2" key="1">
    <citation type="submission" date="2021-03" db="EMBL/GenBank/DDBJ databases">
        <title>Whole Genome Sequence of Bradyrhizobium sp. Strain 144S4.</title>
        <authorList>
            <person name="Bromfield E.S.P."/>
            <person name="Cloutier S."/>
        </authorList>
    </citation>
    <scope>NUCLEOTIDE SEQUENCE [LARGE SCALE GENOMIC DNA]</scope>
    <source>
        <strain evidence="2">144S4</strain>
    </source>
</reference>
<dbReference type="EMBL" id="JAGEMI010000001">
    <property type="protein sequence ID" value="MBO1864966.1"/>
    <property type="molecule type" value="Genomic_DNA"/>
</dbReference>
<reference evidence="3 4" key="2">
    <citation type="journal article" date="2022" name="Int. J. Syst. Evol. Microbiol.">
        <title>Strains of Bradyrhizobium barranii sp. nov. associated with legumes native to Canada are symbionts of soybeans and belong to different subspecies (subsp. barranii subsp. nov. and subsp. apii subsp. nov.) and symbiovars (sv. glycinearum and sv. septentrionale).</title>
        <authorList>
            <person name="Bromfield E.S.P."/>
            <person name="Cloutier S."/>
            <person name="Wasai-Hara S."/>
            <person name="Minamisawa K."/>
        </authorList>
    </citation>
    <scope>NUCLEOTIDE SEQUENCE [LARGE SCALE GENOMIC DNA]</scope>
    <source>
        <strain evidence="3 4">144S4</strain>
    </source>
</reference>
<gene>
    <name evidence="3" type="ORF">J4G43_027980</name>
    <name evidence="2" type="ORF">J4G43_29970</name>
</gene>
<dbReference type="AlphaFoldDB" id="A0A939M8A6"/>